<reference evidence="2 3" key="1">
    <citation type="submission" date="2023-11" db="EMBL/GenBank/DDBJ databases">
        <title>Halocaridina rubra genome assembly.</title>
        <authorList>
            <person name="Smith C."/>
        </authorList>
    </citation>
    <scope>NUCLEOTIDE SEQUENCE [LARGE SCALE GENOMIC DNA]</scope>
    <source>
        <strain evidence="2">EP-1</strain>
        <tissue evidence="2">Whole</tissue>
    </source>
</reference>
<evidence type="ECO:0000313" key="3">
    <source>
        <dbReference type="Proteomes" id="UP001381693"/>
    </source>
</evidence>
<feature type="compositionally biased region" description="Low complexity" evidence="1">
    <location>
        <begin position="155"/>
        <end position="171"/>
    </location>
</feature>
<evidence type="ECO:0000313" key="2">
    <source>
        <dbReference type="EMBL" id="KAK7086543.1"/>
    </source>
</evidence>
<gene>
    <name evidence="2" type="ORF">SK128_027169</name>
</gene>
<dbReference type="AlphaFoldDB" id="A0AAN9AGM7"/>
<feature type="compositionally biased region" description="Basic and acidic residues" evidence="1">
    <location>
        <begin position="1"/>
        <end position="10"/>
    </location>
</feature>
<accession>A0AAN9AGM7</accession>
<sequence>SKGSVEEPEKSNGSGVSSSMYDLSNTLASALKQISGEKSGSGELSATDVEKTKELTTEKVNRERGETTSENQLIRESVRREQGPSTNIGILEKFQSVPVTPLEVTPYTTPLTSPRSSPPVRRKISGVVMEQSAAHSYFCTKSYLGSQQTSESSQAFASASSGSGTALSETSVQMTQQLESVSRTAMALETGQKLAKKRRPKPSTLREMNFWAPTSM</sequence>
<feature type="compositionally biased region" description="Basic and acidic residues" evidence="1">
    <location>
        <begin position="48"/>
        <end position="67"/>
    </location>
</feature>
<feature type="compositionally biased region" description="Polar residues" evidence="1">
    <location>
        <begin position="172"/>
        <end position="183"/>
    </location>
</feature>
<name>A0AAN9AGM7_HALRR</name>
<evidence type="ECO:0000256" key="1">
    <source>
        <dbReference type="SAM" id="MobiDB-lite"/>
    </source>
</evidence>
<organism evidence="2 3">
    <name type="scientific">Halocaridina rubra</name>
    <name type="common">Hawaiian red shrimp</name>
    <dbReference type="NCBI Taxonomy" id="373956"/>
    <lineage>
        <taxon>Eukaryota</taxon>
        <taxon>Metazoa</taxon>
        <taxon>Ecdysozoa</taxon>
        <taxon>Arthropoda</taxon>
        <taxon>Crustacea</taxon>
        <taxon>Multicrustacea</taxon>
        <taxon>Malacostraca</taxon>
        <taxon>Eumalacostraca</taxon>
        <taxon>Eucarida</taxon>
        <taxon>Decapoda</taxon>
        <taxon>Pleocyemata</taxon>
        <taxon>Caridea</taxon>
        <taxon>Atyoidea</taxon>
        <taxon>Atyidae</taxon>
        <taxon>Halocaridina</taxon>
    </lineage>
</organism>
<feature type="non-terminal residue" evidence="2">
    <location>
        <position position="1"/>
    </location>
</feature>
<feature type="region of interest" description="Disordered" evidence="1">
    <location>
        <begin position="34"/>
        <end position="92"/>
    </location>
</feature>
<protein>
    <submittedName>
        <fullName evidence="2">Uncharacterized protein</fullName>
    </submittedName>
</protein>
<proteinExistence type="predicted"/>
<feature type="compositionally biased region" description="Polar residues" evidence="1">
    <location>
        <begin position="11"/>
        <end position="20"/>
    </location>
</feature>
<dbReference type="Proteomes" id="UP001381693">
    <property type="component" value="Unassembled WGS sequence"/>
</dbReference>
<keyword evidence="3" id="KW-1185">Reference proteome</keyword>
<feature type="region of interest" description="Disordered" evidence="1">
    <location>
        <begin position="155"/>
        <end position="216"/>
    </location>
</feature>
<feature type="region of interest" description="Disordered" evidence="1">
    <location>
        <begin position="1"/>
        <end position="20"/>
    </location>
</feature>
<comment type="caution">
    <text evidence="2">The sequence shown here is derived from an EMBL/GenBank/DDBJ whole genome shotgun (WGS) entry which is preliminary data.</text>
</comment>
<dbReference type="EMBL" id="JAXCGZ010000153">
    <property type="protein sequence ID" value="KAK7086543.1"/>
    <property type="molecule type" value="Genomic_DNA"/>
</dbReference>